<comment type="caution">
    <text evidence="13">The sequence shown here is derived from an EMBL/GenBank/DDBJ whole genome shotgun (WGS) entry which is preliminary data.</text>
</comment>
<feature type="transmembrane region" description="Helical" evidence="10">
    <location>
        <begin position="492"/>
        <end position="514"/>
    </location>
</feature>
<dbReference type="EMBL" id="VCGU01000002">
    <property type="protein sequence ID" value="TRY79142.1"/>
    <property type="molecule type" value="Genomic_DNA"/>
</dbReference>
<comment type="similarity">
    <text evidence="2">Belongs to the ABC transporter superfamily. ABCC family. Conjugate transporter (TC 3.A.1.208) subfamily.</text>
</comment>
<dbReference type="InterPro" id="IPR036640">
    <property type="entry name" value="ABC1_TM_sf"/>
</dbReference>
<sequence>MEERDTTCMACVHEESSSKTKPISLDICGLSAAWTETAADPTLDDVSFSVKAGEIVAIVGSVGSGKTSMLQAVLGEIPSNQGKINIRGRVSYAAQEPWVFAGSVRHNILFGENYDEKRYMKTLEVCALEHDLEQWEFGDKTLVGERGVALSGGQKARVSLARAIYRDADIYLLDDPLSAVDAHVGKFLFENCIQSHLKSKLVILVTHQIQFLKDADLILVLKKGAIQGRGTYNELESSGTDFTEFLSESKEEEEQEEEEEEENSPLIDGEILSPKEHRNLSIRSHLQRRSRGYSLGGDSIMSMISGVSEDLMEYDQDMNGDNDREETKKPKVEAESVVLGAVSLVTYWSYFRAGASVFILICVLSLNIGVEVLFTATDVWLGKWANQEEQQMEHSVLSSNNSMNSTDVFTYEEISQSNQTNLYIFGAMTLSLVVASLIRTIHFLLVCKNSSTQLHHSMFKRIIRAPSRFFDVNPVGRVLNRFSKDMGSIDELLPPVFIDVITIFLTIAGIVAVVVWYQPIVFLPTCIMAILFTFLRKFYLSSSRAIKRAEGVAKSPIFSQLSSTLGGLTSIRAYRAEHILVKEFDRIQDIHTSAWYSFLATTRWFGLWLDWLVVVYLACCVSSFLFMNGSSQSGDVGVVLTSCIMLTGMLQWGMRQTAEMENLMTSTERVLEYGKIQSEAELKTEHPPPGYYEESWPATGVVQCIDVCLQYGEGEKMVLKGVDFQTKPREKIGIVGRTGAGKSSLIGALFRLTEPTGQIILDGVNIQQLGLHALRKKISIIPQDPLVFTGSLRKNLDPFDEYEDHQIWQALEQVHLNQAVKLMSHGLETEMSEGGSNLSAGQRQLICLARAILRHNKILVLDEATANVDPRTDMLIQETIRTRFADCTVLTIAHRLHTVMDSDRILVMSDGKVAEFNTPYELLQDQHSVLSELVANVSLASQLKLRRIAREAFVRQKNQGLAEPKSTNNLQNGSLVSNSRIQIMIEDDEKTITKL</sequence>
<dbReference type="CDD" id="cd03244">
    <property type="entry name" value="ABCC_MRP_domain2"/>
    <property type="match status" value="1"/>
</dbReference>
<dbReference type="PROSITE" id="PS50893">
    <property type="entry name" value="ABC_TRANSPORTER_2"/>
    <property type="match status" value="2"/>
</dbReference>
<keyword evidence="7 10" id="KW-1133">Transmembrane helix</keyword>
<evidence type="ECO:0000256" key="8">
    <source>
        <dbReference type="ARBA" id="ARBA00023136"/>
    </source>
</evidence>
<feature type="transmembrane region" description="Helical" evidence="10">
    <location>
        <begin position="633"/>
        <end position="654"/>
    </location>
</feature>
<dbReference type="SUPFAM" id="SSF52540">
    <property type="entry name" value="P-loop containing nucleoside triphosphate hydrolases"/>
    <property type="match status" value="2"/>
</dbReference>
<dbReference type="InterPro" id="IPR017871">
    <property type="entry name" value="ABC_transporter-like_CS"/>
</dbReference>
<keyword evidence="14" id="KW-1185">Reference proteome</keyword>
<feature type="domain" description="ABC transporter" evidence="11">
    <location>
        <begin position="25"/>
        <end position="248"/>
    </location>
</feature>
<dbReference type="PROSITE" id="PS50929">
    <property type="entry name" value="ABC_TM1F"/>
    <property type="match status" value="1"/>
</dbReference>
<dbReference type="FunFam" id="1.20.1560.10:FF:000014">
    <property type="entry name" value="Multidrug resistance-associated protein member 4"/>
    <property type="match status" value="1"/>
</dbReference>
<evidence type="ECO:0000313" key="13">
    <source>
        <dbReference type="EMBL" id="TRY79142.1"/>
    </source>
</evidence>
<dbReference type="Pfam" id="PF00664">
    <property type="entry name" value="ABC_membrane"/>
    <property type="match status" value="1"/>
</dbReference>
<dbReference type="InterPro" id="IPR003593">
    <property type="entry name" value="AAA+_ATPase"/>
</dbReference>
<dbReference type="Pfam" id="PF00005">
    <property type="entry name" value="ABC_tran"/>
    <property type="match status" value="2"/>
</dbReference>
<keyword evidence="5" id="KW-0547">Nucleotide-binding</keyword>
<dbReference type="GO" id="GO:0016020">
    <property type="term" value="C:membrane"/>
    <property type="evidence" value="ECO:0007669"/>
    <property type="project" value="UniProtKB-SubCell"/>
</dbReference>
<keyword evidence="6" id="KW-0067">ATP-binding</keyword>
<keyword evidence="8 10" id="KW-0472">Membrane</keyword>
<dbReference type="Proteomes" id="UP000318571">
    <property type="component" value="Chromosome 6"/>
</dbReference>
<dbReference type="STRING" id="6832.A0A553PN83"/>
<feature type="transmembrane region" description="Helical" evidence="10">
    <location>
        <begin position="422"/>
        <end position="447"/>
    </location>
</feature>
<feature type="domain" description="ABC transmembrane type-1" evidence="12">
    <location>
        <begin position="363"/>
        <end position="662"/>
    </location>
</feature>
<feature type="compositionally biased region" description="Acidic residues" evidence="9">
    <location>
        <begin position="250"/>
        <end position="263"/>
    </location>
</feature>
<dbReference type="InterPro" id="IPR003439">
    <property type="entry name" value="ABC_transporter-like_ATP-bd"/>
</dbReference>
<dbReference type="CDD" id="cd03250">
    <property type="entry name" value="ABCC_MRP_domain1"/>
    <property type="match status" value="1"/>
</dbReference>
<dbReference type="SMART" id="SM00382">
    <property type="entry name" value="AAA"/>
    <property type="match status" value="2"/>
</dbReference>
<evidence type="ECO:0000256" key="7">
    <source>
        <dbReference type="ARBA" id="ARBA00022989"/>
    </source>
</evidence>
<evidence type="ECO:0000313" key="14">
    <source>
        <dbReference type="Proteomes" id="UP000318571"/>
    </source>
</evidence>
<dbReference type="PROSITE" id="PS00211">
    <property type="entry name" value="ABC_TRANSPORTER_1"/>
    <property type="match status" value="2"/>
</dbReference>
<comment type="subcellular location">
    <subcellularLocation>
        <location evidence="1">Membrane</location>
        <topology evidence="1">Multi-pass membrane protein</topology>
    </subcellularLocation>
</comment>
<evidence type="ECO:0000256" key="10">
    <source>
        <dbReference type="SAM" id="Phobius"/>
    </source>
</evidence>
<dbReference type="PANTHER" id="PTHR24223:SF456">
    <property type="entry name" value="MULTIDRUG RESISTANCE-ASSOCIATED PROTEIN LETHAL(2)03659"/>
    <property type="match status" value="1"/>
</dbReference>
<dbReference type="GO" id="GO:0140359">
    <property type="term" value="F:ABC-type transporter activity"/>
    <property type="evidence" value="ECO:0007669"/>
    <property type="project" value="InterPro"/>
</dbReference>
<evidence type="ECO:0000256" key="9">
    <source>
        <dbReference type="SAM" id="MobiDB-lite"/>
    </source>
</evidence>
<proteinExistence type="inferred from homology"/>
<feature type="transmembrane region" description="Helical" evidence="10">
    <location>
        <begin position="520"/>
        <end position="539"/>
    </location>
</feature>
<dbReference type="FunFam" id="3.40.50.300:FF:000482">
    <property type="entry name" value="Multidrug resistance-associated protein member 4"/>
    <property type="match status" value="1"/>
</dbReference>
<name>A0A553PN83_TIGCA</name>
<feature type="domain" description="ABC transporter" evidence="11">
    <location>
        <begin position="702"/>
        <end position="935"/>
    </location>
</feature>
<dbReference type="InterPro" id="IPR011527">
    <property type="entry name" value="ABC1_TM_dom"/>
</dbReference>
<accession>A0A553PN83</accession>
<feature type="region of interest" description="Disordered" evidence="9">
    <location>
        <begin position="244"/>
        <end position="265"/>
    </location>
</feature>
<dbReference type="OMA" id="FWNIIVI"/>
<dbReference type="GO" id="GO:0016887">
    <property type="term" value="F:ATP hydrolysis activity"/>
    <property type="evidence" value="ECO:0007669"/>
    <property type="project" value="InterPro"/>
</dbReference>
<reference evidence="13 14" key="1">
    <citation type="journal article" date="2018" name="Nat. Ecol. Evol.">
        <title>Genomic signatures of mitonuclear coevolution across populations of Tigriopus californicus.</title>
        <authorList>
            <person name="Barreto F.S."/>
            <person name="Watson E.T."/>
            <person name="Lima T.G."/>
            <person name="Willett C.S."/>
            <person name="Edmands S."/>
            <person name="Li W."/>
            <person name="Burton R.S."/>
        </authorList>
    </citation>
    <scope>NUCLEOTIDE SEQUENCE [LARGE SCALE GENOMIC DNA]</scope>
    <source>
        <strain evidence="13 14">San Diego</strain>
    </source>
</reference>
<dbReference type="GO" id="GO:0005524">
    <property type="term" value="F:ATP binding"/>
    <property type="evidence" value="ECO:0007669"/>
    <property type="project" value="UniProtKB-KW"/>
</dbReference>
<evidence type="ECO:0000256" key="2">
    <source>
        <dbReference type="ARBA" id="ARBA00009726"/>
    </source>
</evidence>
<dbReference type="InterPro" id="IPR027417">
    <property type="entry name" value="P-loop_NTPase"/>
</dbReference>
<dbReference type="Gene3D" id="3.40.50.300">
    <property type="entry name" value="P-loop containing nucleotide triphosphate hydrolases"/>
    <property type="match status" value="2"/>
</dbReference>
<evidence type="ECO:0000256" key="4">
    <source>
        <dbReference type="ARBA" id="ARBA00022692"/>
    </source>
</evidence>
<evidence type="ECO:0000259" key="11">
    <source>
        <dbReference type="PROSITE" id="PS50893"/>
    </source>
</evidence>
<dbReference type="Gene3D" id="1.20.1560.10">
    <property type="entry name" value="ABC transporter type 1, transmembrane domain"/>
    <property type="match status" value="1"/>
</dbReference>
<evidence type="ECO:0000256" key="3">
    <source>
        <dbReference type="ARBA" id="ARBA00022448"/>
    </source>
</evidence>
<evidence type="ECO:0000256" key="1">
    <source>
        <dbReference type="ARBA" id="ARBA00004141"/>
    </source>
</evidence>
<protein>
    <submittedName>
        <fullName evidence="13">Uncharacterized protein</fullName>
    </submittedName>
</protein>
<evidence type="ECO:0000256" key="6">
    <source>
        <dbReference type="ARBA" id="ARBA00022840"/>
    </source>
</evidence>
<keyword evidence="4 10" id="KW-0812">Transmembrane</keyword>
<dbReference type="FunFam" id="3.40.50.300:FF:000163">
    <property type="entry name" value="Multidrug resistance-associated protein member 4"/>
    <property type="match status" value="1"/>
</dbReference>
<evidence type="ECO:0000256" key="5">
    <source>
        <dbReference type="ARBA" id="ARBA00022741"/>
    </source>
</evidence>
<dbReference type="InterPro" id="IPR050173">
    <property type="entry name" value="ABC_transporter_C-like"/>
</dbReference>
<organism evidence="13 14">
    <name type="scientific">Tigriopus californicus</name>
    <name type="common">Marine copepod</name>
    <dbReference type="NCBI Taxonomy" id="6832"/>
    <lineage>
        <taxon>Eukaryota</taxon>
        <taxon>Metazoa</taxon>
        <taxon>Ecdysozoa</taxon>
        <taxon>Arthropoda</taxon>
        <taxon>Crustacea</taxon>
        <taxon>Multicrustacea</taxon>
        <taxon>Hexanauplia</taxon>
        <taxon>Copepoda</taxon>
        <taxon>Harpacticoida</taxon>
        <taxon>Harpacticidae</taxon>
        <taxon>Tigriopus</taxon>
    </lineage>
</organism>
<feature type="transmembrane region" description="Helical" evidence="10">
    <location>
        <begin position="607"/>
        <end position="627"/>
    </location>
</feature>
<dbReference type="AlphaFoldDB" id="A0A553PN83"/>
<evidence type="ECO:0000259" key="12">
    <source>
        <dbReference type="PROSITE" id="PS50929"/>
    </source>
</evidence>
<gene>
    <name evidence="13" type="ORF">TCAL_05895</name>
</gene>
<keyword evidence="3" id="KW-0813">Transport</keyword>
<dbReference type="PANTHER" id="PTHR24223">
    <property type="entry name" value="ATP-BINDING CASSETTE SUB-FAMILY C"/>
    <property type="match status" value="1"/>
</dbReference>
<dbReference type="SUPFAM" id="SSF90123">
    <property type="entry name" value="ABC transporter transmembrane region"/>
    <property type="match status" value="1"/>
</dbReference>